<evidence type="ECO:0000256" key="2">
    <source>
        <dbReference type="SAM" id="SignalP"/>
    </source>
</evidence>
<feature type="chain" id="PRO_5018276767" description="GOLD domain-containing protein" evidence="2">
    <location>
        <begin position="18"/>
        <end position="235"/>
    </location>
</feature>
<reference evidence="3 4" key="1">
    <citation type="submission" date="2018-03" db="EMBL/GenBank/DDBJ databases">
        <authorList>
            <person name="Fogelqvist J."/>
        </authorList>
    </citation>
    <scope>NUCLEOTIDE SEQUENCE [LARGE SCALE GENOMIC DNA]</scope>
</reference>
<keyword evidence="2" id="KW-0732">Signal</keyword>
<keyword evidence="1" id="KW-0812">Transmembrane</keyword>
<dbReference type="AlphaFoldDB" id="A0A3P3YIW6"/>
<keyword evidence="1" id="KW-0472">Membrane</keyword>
<organism evidence="3 4">
    <name type="scientific">Plasmodiophora brassicae</name>
    <name type="common">Clubroot disease agent</name>
    <dbReference type="NCBI Taxonomy" id="37360"/>
    <lineage>
        <taxon>Eukaryota</taxon>
        <taxon>Sar</taxon>
        <taxon>Rhizaria</taxon>
        <taxon>Endomyxa</taxon>
        <taxon>Phytomyxea</taxon>
        <taxon>Plasmodiophorida</taxon>
        <taxon>Plasmodiophoridae</taxon>
        <taxon>Plasmodiophora</taxon>
    </lineage>
</organism>
<evidence type="ECO:0000313" key="4">
    <source>
        <dbReference type="Proteomes" id="UP000290189"/>
    </source>
</evidence>
<evidence type="ECO:0000313" key="3">
    <source>
        <dbReference type="EMBL" id="SPQ99790.1"/>
    </source>
</evidence>
<name>A0A3P3YIW6_PLABS</name>
<feature type="transmembrane region" description="Helical" evidence="1">
    <location>
        <begin position="204"/>
        <end position="221"/>
    </location>
</feature>
<accession>A0A3P3YIW6</accession>
<evidence type="ECO:0008006" key="5">
    <source>
        <dbReference type="Google" id="ProtNLM"/>
    </source>
</evidence>
<dbReference type="EMBL" id="OVEO01000012">
    <property type="protein sequence ID" value="SPQ99790.1"/>
    <property type="molecule type" value="Genomic_DNA"/>
</dbReference>
<gene>
    <name evidence="3" type="ORF">PLBR_LOCUS7005</name>
</gene>
<geneLocation type="mitochondrion" evidence="3"/>
<keyword evidence="3" id="KW-0496">Mitochondrion</keyword>
<dbReference type="Proteomes" id="UP000290189">
    <property type="component" value="Unassembled WGS sequence"/>
</dbReference>
<feature type="signal peptide" evidence="2">
    <location>
        <begin position="1"/>
        <end position="17"/>
    </location>
</feature>
<keyword evidence="1" id="KW-1133">Transmembrane helix</keyword>
<protein>
    <recommendedName>
        <fullName evidence="5">GOLD domain-containing protein</fullName>
    </recommendedName>
</protein>
<evidence type="ECO:0000256" key="1">
    <source>
        <dbReference type="SAM" id="Phobius"/>
    </source>
</evidence>
<sequence>MLGLAFAAIAFAAGASAARDGVDPTFPTQDQYDRARAAVYPYETSAPAGRDTTLPSELTEELEWLKQRLPAGMVRVRPGTSFCPSYALECVEAIVTPAGMHWNVQPGRRRGLAGWVPSMSQTERTRADYEVVLRVVIMQGYPHARKPAVAVVDYNGITTDEAARLEQALQVISQSRNVERKVKAMAERVYQFITDPYDQLRIRLLSYSDAILAIVFVYLIFQYMQLKTYQLRPNN</sequence>
<proteinExistence type="predicted"/>